<evidence type="ECO:0000313" key="1">
    <source>
        <dbReference type="EMBL" id="MBC5765583.1"/>
    </source>
</evidence>
<dbReference type="Gene3D" id="1.20.120.1490">
    <property type="match status" value="1"/>
</dbReference>
<dbReference type="CDD" id="cd09916">
    <property type="entry name" value="CpxP_like"/>
    <property type="match status" value="1"/>
</dbReference>
<dbReference type="Proteomes" id="UP000596827">
    <property type="component" value="Unassembled WGS sequence"/>
</dbReference>
<reference evidence="1" key="1">
    <citation type="submission" date="2020-08" db="EMBL/GenBank/DDBJ databases">
        <title>Ramlibacter sp. GTP1 16S ribosomal RNA gene genome sequencing and assembly.</title>
        <authorList>
            <person name="Kang M."/>
        </authorList>
    </citation>
    <scope>NUCLEOTIDE SEQUENCE</scope>
    <source>
        <strain evidence="1">GTP1</strain>
    </source>
</reference>
<dbReference type="InterPro" id="IPR012899">
    <property type="entry name" value="LTXXQ"/>
</dbReference>
<dbReference type="EMBL" id="JACORU010000004">
    <property type="protein sequence ID" value="MBC5765583.1"/>
    <property type="molecule type" value="Genomic_DNA"/>
</dbReference>
<name>A0A923M9X1_9BURK</name>
<comment type="caution">
    <text evidence="1">The sequence shown here is derived from an EMBL/GenBank/DDBJ whole genome shotgun (WGS) entry which is preliminary data.</text>
</comment>
<accession>A0A923M9X1</accession>
<dbReference type="Pfam" id="PF07813">
    <property type="entry name" value="LTXXQ"/>
    <property type="match status" value="1"/>
</dbReference>
<proteinExistence type="predicted"/>
<dbReference type="PROSITE" id="PS51257">
    <property type="entry name" value="PROKAR_LIPOPROTEIN"/>
    <property type="match status" value="1"/>
</dbReference>
<keyword evidence="2" id="KW-1185">Reference proteome</keyword>
<sequence length="155" mass="17257">MRPWIKRTALALLGTTVVLGSLAGCGHRYGHERFSSMSAEDQAKFREKVVNRVSDKLDLSAEQKAKLNALAAKLHEQRMALRGTSDPRADVKSLIAGDKFDRTKAQAMVGEKTAAINTRSPEVIAAFGDFYDSLNATQQAKVREFLERRRGWHRG</sequence>
<protein>
    <submittedName>
        <fullName evidence="1">Spy/CpxP family protein refolding chaperone</fullName>
    </submittedName>
</protein>
<gene>
    <name evidence="1" type="ORF">H8R02_14040</name>
</gene>
<dbReference type="RefSeq" id="WP_187082039.1">
    <property type="nucleotide sequence ID" value="NZ_JACORU010000004.1"/>
</dbReference>
<evidence type="ECO:0000313" key="2">
    <source>
        <dbReference type="Proteomes" id="UP000596827"/>
    </source>
</evidence>
<dbReference type="GO" id="GO:0042597">
    <property type="term" value="C:periplasmic space"/>
    <property type="evidence" value="ECO:0007669"/>
    <property type="project" value="InterPro"/>
</dbReference>
<organism evidence="1 2">
    <name type="scientific">Ramlibacter albus</name>
    <dbReference type="NCBI Taxonomy" id="2079448"/>
    <lineage>
        <taxon>Bacteria</taxon>
        <taxon>Pseudomonadati</taxon>
        <taxon>Pseudomonadota</taxon>
        <taxon>Betaproteobacteria</taxon>
        <taxon>Burkholderiales</taxon>
        <taxon>Comamonadaceae</taxon>
        <taxon>Ramlibacter</taxon>
    </lineage>
</organism>
<dbReference type="AlphaFoldDB" id="A0A923M9X1"/>